<dbReference type="Gene3D" id="3.30.60.230">
    <property type="entry name" value="Lsr2, dimerization domain"/>
    <property type="match status" value="1"/>
</dbReference>
<dbReference type="GO" id="GO:0003677">
    <property type="term" value="F:DNA binding"/>
    <property type="evidence" value="ECO:0007669"/>
    <property type="project" value="UniProtKB-KW"/>
</dbReference>
<dbReference type="InterPro" id="IPR042261">
    <property type="entry name" value="Lsr2-like_dimerization"/>
</dbReference>
<dbReference type="Pfam" id="PF23359">
    <property type="entry name" value="Lsr2_DNA-bd"/>
    <property type="match status" value="1"/>
</dbReference>
<dbReference type="InterPro" id="IPR024412">
    <property type="entry name" value="Lsr2_dim_dom"/>
</dbReference>
<gene>
    <name evidence="5" type="ORF">ABLG96_05370</name>
</gene>
<protein>
    <submittedName>
        <fullName evidence="5">Lsr2 family protein</fullName>
    </submittedName>
</protein>
<dbReference type="InterPro" id="IPR036625">
    <property type="entry name" value="E3-bd_dom_sf"/>
</dbReference>
<organism evidence="5">
    <name type="scientific">Nakamurella sp. A5-74</name>
    <dbReference type="NCBI Taxonomy" id="3158264"/>
    <lineage>
        <taxon>Bacteria</taxon>
        <taxon>Bacillati</taxon>
        <taxon>Actinomycetota</taxon>
        <taxon>Actinomycetes</taxon>
        <taxon>Nakamurellales</taxon>
        <taxon>Nakamurellaceae</taxon>
        <taxon>Nakamurella</taxon>
    </lineage>
</organism>
<feature type="compositionally biased region" description="Basic and acidic residues" evidence="2">
    <location>
        <begin position="78"/>
        <end position="103"/>
    </location>
</feature>
<dbReference type="GO" id="GO:0016746">
    <property type="term" value="F:acyltransferase activity"/>
    <property type="evidence" value="ECO:0007669"/>
    <property type="project" value="InterPro"/>
</dbReference>
<accession>A0AAU8DTY2</accession>
<proteinExistence type="predicted"/>
<evidence type="ECO:0000313" key="5">
    <source>
        <dbReference type="EMBL" id="XCG64746.1"/>
    </source>
</evidence>
<dbReference type="Pfam" id="PF11774">
    <property type="entry name" value="Lsr2"/>
    <property type="match status" value="1"/>
</dbReference>
<dbReference type="RefSeq" id="WP_353650358.1">
    <property type="nucleotide sequence ID" value="NZ_CP159218.1"/>
</dbReference>
<dbReference type="EMBL" id="CP159218">
    <property type="protein sequence ID" value="XCG64746.1"/>
    <property type="molecule type" value="Genomic_DNA"/>
</dbReference>
<feature type="domain" description="Lsr2 DNA-binding" evidence="4">
    <location>
        <begin position="80"/>
        <end position="115"/>
    </location>
</feature>
<evidence type="ECO:0000259" key="4">
    <source>
        <dbReference type="Pfam" id="PF23359"/>
    </source>
</evidence>
<feature type="domain" description="Lsr2 dimerization" evidence="3">
    <location>
        <begin position="1"/>
        <end position="57"/>
    </location>
</feature>
<evidence type="ECO:0000256" key="1">
    <source>
        <dbReference type="ARBA" id="ARBA00023125"/>
    </source>
</evidence>
<dbReference type="AlphaFoldDB" id="A0AAU8DTY2"/>
<feature type="region of interest" description="Disordered" evidence="2">
    <location>
        <begin position="53"/>
        <end position="104"/>
    </location>
</feature>
<sequence>MAKQTIVTLIDDIDGSAAAETITFGIDGASYVIDLNDKNAKKLRDAVATFVAHARRESSGRPPRPASGSGRGRVGGARGDREHLQAVRAWARDNNKPVSDRGRVSRTLLDEYAEAH</sequence>
<reference evidence="5" key="1">
    <citation type="submission" date="2024-05" db="EMBL/GenBank/DDBJ databases">
        <authorList>
            <person name="Cai S.Y."/>
            <person name="Jin L.M."/>
            <person name="Li H.R."/>
        </authorList>
    </citation>
    <scope>NUCLEOTIDE SEQUENCE</scope>
    <source>
        <strain evidence="5">A5-74</strain>
    </source>
</reference>
<dbReference type="InterPro" id="IPR055370">
    <property type="entry name" value="Lsr2_DNA-bd"/>
</dbReference>
<evidence type="ECO:0000259" key="3">
    <source>
        <dbReference type="Pfam" id="PF11774"/>
    </source>
</evidence>
<name>A0AAU8DTY2_9ACTN</name>
<keyword evidence="1" id="KW-0238">DNA-binding</keyword>
<evidence type="ECO:0000256" key="2">
    <source>
        <dbReference type="SAM" id="MobiDB-lite"/>
    </source>
</evidence>
<dbReference type="Gene3D" id="4.10.320.10">
    <property type="entry name" value="E3-binding domain"/>
    <property type="match status" value="1"/>
</dbReference>